<sequence length="138" mass="15127">MSVDVVLILTSKSLTSKHLQRLTNPTLLESLQVANPLNLHPGITCQPACTQPSPSHRINAPPGLSLGLTHRSRIRLIVLFFPSPVQSPSWGVQTSPGELIGPLGQRDRGQARFYIPHPPHLWEISRAVGNFCCSHEGF</sequence>
<evidence type="ECO:0000313" key="2">
    <source>
        <dbReference type="Proteomes" id="UP000009096"/>
    </source>
</evidence>
<dbReference type="GeneID" id="30073778"/>
<protein>
    <submittedName>
        <fullName evidence="1">Uncharacterized protein</fullName>
    </submittedName>
</protein>
<keyword evidence="2" id="KW-1185">Reference proteome</keyword>
<dbReference type="RefSeq" id="XP_018758218.1">
    <property type="nucleotide sequence ID" value="XM_018906139.1"/>
</dbReference>
<dbReference type="EMBL" id="DS022256">
    <property type="protein sequence ID" value="EWG52027.1"/>
    <property type="molecule type" value="Genomic_DNA"/>
</dbReference>
<name>W7N5X9_GIBM7</name>
<proteinExistence type="predicted"/>
<dbReference type="AlphaFoldDB" id="W7N5X9"/>
<gene>
    <name evidence="1" type="ORF">FVEG_16902</name>
</gene>
<accession>W7N5X9</accession>
<dbReference type="VEuPathDB" id="FungiDB:FVEG_16902"/>
<dbReference type="Proteomes" id="UP000009096">
    <property type="component" value="Chromosome 11"/>
</dbReference>
<evidence type="ECO:0000313" key="1">
    <source>
        <dbReference type="EMBL" id="EWG52027.1"/>
    </source>
</evidence>
<dbReference type="KEGG" id="fvr:FVEG_16902"/>
<dbReference type="EMBL" id="CM000588">
    <property type="protein sequence ID" value="EWG52027.1"/>
    <property type="molecule type" value="Genomic_DNA"/>
</dbReference>
<organism evidence="1 2">
    <name type="scientific">Gibberella moniliformis (strain M3125 / FGSC 7600)</name>
    <name type="common">Maize ear and stalk rot fungus</name>
    <name type="synonym">Fusarium verticillioides</name>
    <dbReference type="NCBI Taxonomy" id="334819"/>
    <lineage>
        <taxon>Eukaryota</taxon>
        <taxon>Fungi</taxon>
        <taxon>Dikarya</taxon>
        <taxon>Ascomycota</taxon>
        <taxon>Pezizomycotina</taxon>
        <taxon>Sordariomycetes</taxon>
        <taxon>Hypocreomycetidae</taxon>
        <taxon>Hypocreales</taxon>
        <taxon>Nectriaceae</taxon>
        <taxon>Fusarium</taxon>
        <taxon>Fusarium fujikuroi species complex</taxon>
    </lineage>
</organism>
<reference evidence="1 2" key="1">
    <citation type="journal article" date="2010" name="Nature">
        <title>Comparative genomics reveals mobile pathogenicity chromosomes in Fusarium.</title>
        <authorList>
            <person name="Ma L.J."/>
            <person name="van der Does H.C."/>
            <person name="Borkovich K.A."/>
            <person name="Coleman J.J."/>
            <person name="Daboussi M.J."/>
            <person name="Di Pietro A."/>
            <person name="Dufresne M."/>
            <person name="Freitag M."/>
            <person name="Grabherr M."/>
            <person name="Henrissat B."/>
            <person name="Houterman P.M."/>
            <person name="Kang S."/>
            <person name="Shim W.B."/>
            <person name="Woloshuk C."/>
            <person name="Xie X."/>
            <person name="Xu J.R."/>
            <person name="Antoniw J."/>
            <person name="Baker S.E."/>
            <person name="Bluhm B.H."/>
            <person name="Breakspear A."/>
            <person name="Brown D.W."/>
            <person name="Butchko R.A."/>
            <person name="Chapman S."/>
            <person name="Coulson R."/>
            <person name="Coutinho P.M."/>
            <person name="Danchin E.G."/>
            <person name="Diener A."/>
            <person name="Gale L.R."/>
            <person name="Gardiner D.M."/>
            <person name="Goff S."/>
            <person name="Hammond-Kosack K.E."/>
            <person name="Hilburn K."/>
            <person name="Hua-Van A."/>
            <person name="Jonkers W."/>
            <person name="Kazan K."/>
            <person name="Kodira C.D."/>
            <person name="Koehrsen M."/>
            <person name="Kumar L."/>
            <person name="Lee Y.H."/>
            <person name="Li L."/>
            <person name="Manners J.M."/>
            <person name="Miranda-Saavedra D."/>
            <person name="Mukherjee M."/>
            <person name="Park G."/>
            <person name="Park J."/>
            <person name="Park S.Y."/>
            <person name="Proctor R.H."/>
            <person name="Regev A."/>
            <person name="Ruiz-Roldan M.C."/>
            <person name="Sain D."/>
            <person name="Sakthikumar S."/>
            <person name="Sykes S."/>
            <person name="Schwartz D.C."/>
            <person name="Turgeon B.G."/>
            <person name="Wapinski I."/>
            <person name="Yoder O."/>
            <person name="Young S."/>
            <person name="Zeng Q."/>
            <person name="Zhou S."/>
            <person name="Galagan J."/>
            <person name="Cuomo C.A."/>
            <person name="Kistler H.C."/>
            <person name="Rep M."/>
        </authorList>
    </citation>
    <scope>NUCLEOTIDE SEQUENCE [LARGE SCALE GENOMIC DNA]</scope>
    <source>
        <strain evidence="2">M3125 / FGSC 7600</strain>
    </source>
</reference>